<evidence type="ECO:0000256" key="5">
    <source>
        <dbReference type="SAM" id="MobiDB-lite"/>
    </source>
</evidence>
<evidence type="ECO:0000313" key="6">
    <source>
        <dbReference type="EMBL" id="PHH74683.1"/>
    </source>
</evidence>
<organism evidence="6 7">
    <name type="scientific">Ophiocordyceps camponoti-rufipedis</name>
    <dbReference type="NCBI Taxonomy" id="2004952"/>
    <lineage>
        <taxon>Eukaryota</taxon>
        <taxon>Fungi</taxon>
        <taxon>Dikarya</taxon>
        <taxon>Ascomycota</taxon>
        <taxon>Pezizomycotina</taxon>
        <taxon>Sordariomycetes</taxon>
        <taxon>Hypocreomycetidae</taxon>
        <taxon>Hypocreales</taxon>
        <taxon>Ophiocordycipitaceae</taxon>
        <taxon>Ophiocordyceps</taxon>
    </lineage>
</organism>
<protein>
    <recommendedName>
        <fullName evidence="4">Large ribosomal subunit protein uL4m</fullName>
    </recommendedName>
</protein>
<dbReference type="SUPFAM" id="SSF52166">
    <property type="entry name" value="Ribosomal protein L4"/>
    <property type="match status" value="1"/>
</dbReference>
<comment type="caution">
    <text evidence="6">The sequence shown here is derived from an EMBL/GenBank/DDBJ whole genome shotgun (WGS) entry which is preliminary data.</text>
</comment>
<name>A0A2C5Z4A2_9HYPO</name>
<evidence type="ECO:0000256" key="1">
    <source>
        <dbReference type="ARBA" id="ARBA00010528"/>
    </source>
</evidence>
<proteinExistence type="inferred from homology"/>
<dbReference type="PANTHER" id="PTHR10746">
    <property type="entry name" value="50S RIBOSOMAL PROTEIN L4"/>
    <property type="match status" value="1"/>
</dbReference>
<dbReference type="InterPro" id="IPR013005">
    <property type="entry name" value="Ribosomal_uL4-like"/>
</dbReference>
<evidence type="ECO:0000313" key="7">
    <source>
        <dbReference type="Proteomes" id="UP000226431"/>
    </source>
</evidence>
<evidence type="ECO:0000256" key="3">
    <source>
        <dbReference type="ARBA" id="ARBA00023274"/>
    </source>
</evidence>
<keyword evidence="3" id="KW-0687">Ribonucleoprotein</keyword>
<dbReference type="Gene3D" id="3.40.1370.10">
    <property type="match status" value="1"/>
</dbReference>
<dbReference type="GO" id="GO:0006412">
    <property type="term" value="P:translation"/>
    <property type="evidence" value="ECO:0007669"/>
    <property type="project" value="InterPro"/>
</dbReference>
<dbReference type="InterPro" id="IPR023574">
    <property type="entry name" value="Ribosomal_uL4_dom_sf"/>
</dbReference>
<dbReference type="PANTHER" id="PTHR10746:SF6">
    <property type="entry name" value="LARGE RIBOSOMAL SUBUNIT PROTEIN UL4M"/>
    <property type="match status" value="1"/>
</dbReference>
<comment type="similarity">
    <text evidence="1">Belongs to the universal ribosomal protein uL4 family.</text>
</comment>
<dbReference type="GO" id="GO:0003735">
    <property type="term" value="F:structural constituent of ribosome"/>
    <property type="evidence" value="ECO:0007669"/>
    <property type="project" value="InterPro"/>
</dbReference>
<dbReference type="HAMAP" id="MF_01328_B">
    <property type="entry name" value="Ribosomal_uL4_B"/>
    <property type="match status" value="1"/>
</dbReference>
<accession>A0A2C5Z4A2</accession>
<evidence type="ECO:0000256" key="2">
    <source>
        <dbReference type="ARBA" id="ARBA00022980"/>
    </source>
</evidence>
<dbReference type="GO" id="GO:1990904">
    <property type="term" value="C:ribonucleoprotein complex"/>
    <property type="evidence" value="ECO:0007669"/>
    <property type="project" value="UniProtKB-KW"/>
</dbReference>
<feature type="region of interest" description="Disordered" evidence="5">
    <location>
        <begin position="130"/>
        <end position="160"/>
    </location>
</feature>
<keyword evidence="2" id="KW-0689">Ribosomal protein</keyword>
<dbReference type="GO" id="GO:0005840">
    <property type="term" value="C:ribosome"/>
    <property type="evidence" value="ECO:0007669"/>
    <property type="project" value="UniProtKB-KW"/>
</dbReference>
<gene>
    <name evidence="6" type="ORF">CDD80_2901</name>
</gene>
<dbReference type="STRING" id="2004952.A0A2C5Z4A2"/>
<dbReference type="Proteomes" id="UP000226431">
    <property type="component" value="Unassembled WGS sequence"/>
</dbReference>
<dbReference type="NCBIfam" id="TIGR03953">
    <property type="entry name" value="rplD_bact"/>
    <property type="match status" value="1"/>
</dbReference>
<reference evidence="6 7" key="1">
    <citation type="submission" date="2017-06" db="EMBL/GenBank/DDBJ databases">
        <title>Ant-infecting Ophiocordyceps genomes reveal a high diversity of potential behavioral manipulation genes and a possible major role for enterotoxins.</title>
        <authorList>
            <person name="De Bekker C."/>
            <person name="Evans H.C."/>
            <person name="Brachmann A."/>
            <person name="Hughes D.P."/>
        </authorList>
    </citation>
    <scope>NUCLEOTIDE SEQUENCE [LARGE SCALE GENOMIC DNA]</scope>
    <source>
        <strain evidence="6 7">Map16</strain>
    </source>
</reference>
<evidence type="ECO:0000256" key="4">
    <source>
        <dbReference type="ARBA" id="ARBA00040565"/>
    </source>
</evidence>
<keyword evidence="7" id="KW-1185">Reference proteome</keyword>
<dbReference type="EMBL" id="NJES01000259">
    <property type="protein sequence ID" value="PHH74683.1"/>
    <property type="molecule type" value="Genomic_DNA"/>
</dbReference>
<dbReference type="Pfam" id="PF00573">
    <property type="entry name" value="Ribosomal_L4"/>
    <property type="match status" value="1"/>
</dbReference>
<sequence length="339" mass="38207">MASRGPCRPSGALAVLNRCASKASCFVKTASRCLSNGLELQSGLARRQPFSRSNATQAAVPETTHVFQSKDTLLRKYQPISTVPLTIHRFPSLEPVSLERWSVQHLYLPLRRDLLHLAVVYEGDSTRQGTASSKTRYEVRGSHRKPWRQKGSGRARAGTVQSPLWRGGGKTFGPHPRDFSTKLNRKVYDKAWRTALSYRYRKGQLVVCEDGMELALPSDFTMLANKYLKDGLRSSYLQKYMTNVLHTMGLGRPSGRTLFVTADHRPWLFEAMDNVPRQGRVLPVEDVDVKDLLETGNVVLERSVLRTLIEQHQSDLNSDIYIHGERRLGPPLGERILGI</sequence>
<dbReference type="OrthoDB" id="275876at2759"/>
<feature type="compositionally biased region" description="Basic residues" evidence="5">
    <location>
        <begin position="142"/>
        <end position="153"/>
    </location>
</feature>
<dbReference type="InterPro" id="IPR002136">
    <property type="entry name" value="Ribosomal_uL4"/>
</dbReference>
<dbReference type="AlphaFoldDB" id="A0A2C5Z4A2"/>